<dbReference type="EnsemblMetazoa" id="MESCA007021-RA">
    <property type="protein sequence ID" value="MESCA007021-PA"/>
    <property type="gene ID" value="MESCA007021"/>
</dbReference>
<keyword evidence="4" id="KW-0288">FMN</keyword>
<evidence type="ECO:0000256" key="7">
    <source>
        <dbReference type="ARBA" id="ARBA00022741"/>
    </source>
</evidence>
<dbReference type="SUPFAM" id="SSF52402">
    <property type="entry name" value="Adenine nucleotide alpha hydrolases-like"/>
    <property type="match status" value="1"/>
</dbReference>
<feature type="domain" description="Phosphoadenosine phosphosulphate reductase" evidence="13">
    <location>
        <begin position="113"/>
        <end position="188"/>
    </location>
</feature>
<dbReference type="InterPro" id="IPR002500">
    <property type="entry name" value="PAPS_reduct_dom"/>
</dbReference>
<dbReference type="PANTHER" id="PTHR23293:SF9">
    <property type="entry name" value="FAD SYNTHASE"/>
    <property type="match status" value="1"/>
</dbReference>
<dbReference type="STRING" id="36166.T1GTI8"/>
<reference evidence="14" key="2">
    <citation type="submission" date="2015-06" db="UniProtKB">
        <authorList>
            <consortium name="EnsemblMetazoa"/>
        </authorList>
    </citation>
    <scope>IDENTIFICATION</scope>
</reference>
<evidence type="ECO:0000256" key="10">
    <source>
        <dbReference type="ARBA" id="ARBA00031145"/>
    </source>
</evidence>
<dbReference type="GO" id="GO:0006747">
    <property type="term" value="P:FAD biosynthetic process"/>
    <property type="evidence" value="ECO:0007669"/>
    <property type="project" value="TreeGrafter"/>
</dbReference>
<name>T1GTI8_MEGSC</name>
<keyword evidence="15" id="KW-1185">Reference proteome</keyword>
<dbReference type="EMBL" id="CAQQ02030687">
    <property type="status" value="NOT_ANNOTATED_CDS"/>
    <property type="molecule type" value="Genomic_DNA"/>
</dbReference>
<sequence>MTNASLASKISKVFALFDKVFTDYSLKSVFLSFNGGKDCTVLLDLLIRYINENPSKFKNDEKSSDLRIIYIQSANPFEDVDNFVEECKTHYNVKIQKESGNLKKILESVCQQNLELKAVIMGSRRTDPYCGDLEELQPTDSGWPPLLRVSPILDWNCADVWSYIKSENVPYCTLYDEGYTSLGDKTNTIKNPYLQVLNKEDGIVSYRPAFELLDDTKERAGRV</sequence>
<dbReference type="Proteomes" id="UP000015102">
    <property type="component" value="Unassembled WGS sequence"/>
</dbReference>
<dbReference type="CDD" id="cd23948">
    <property type="entry name" value="FAD_synthase"/>
    <property type="match status" value="1"/>
</dbReference>
<reference evidence="15" key="1">
    <citation type="submission" date="2013-02" db="EMBL/GenBank/DDBJ databases">
        <authorList>
            <person name="Hughes D."/>
        </authorList>
    </citation>
    <scope>NUCLEOTIDE SEQUENCE</scope>
    <source>
        <strain>Durham</strain>
        <strain evidence="15">NC isolate 2 -- Noor lab</strain>
    </source>
</reference>
<evidence type="ECO:0000256" key="1">
    <source>
        <dbReference type="ARBA" id="ARBA00004726"/>
    </source>
</evidence>
<feature type="domain" description="Phosphoadenosine phosphosulphate reductase" evidence="13">
    <location>
        <begin position="29"/>
        <end position="97"/>
    </location>
</feature>
<comment type="pathway">
    <text evidence="1">Cofactor biosynthesis; FAD biosynthesis; FAD from FMN: step 1/1.</text>
</comment>
<dbReference type="GO" id="GO:0003919">
    <property type="term" value="F:FMN adenylyltransferase activity"/>
    <property type="evidence" value="ECO:0007669"/>
    <property type="project" value="UniProtKB-EC"/>
</dbReference>
<dbReference type="Pfam" id="PF01507">
    <property type="entry name" value="PAPS_reduct"/>
    <property type="match status" value="2"/>
</dbReference>
<dbReference type="GO" id="GO:0005524">
    <property type="term" value="F:ATP binding"/>
    <property type="evidence" value="ECO:0007669"/>
    <property type="project" value="UniProtKB-KW"/>
</dbReference>
<evidence type="ECO:0000256" key="6">
    <source>
        <dbReference type="ARBA" id="ARBA00022695"/>
    </source>
</evidence>
<dbReference type="OMA" id="EEFVQWS"/>
<dbReference type="EC" id="2.7.7.2" evidence="2"/>
<comment type="catalytic activity">
    <reaction evidence="12">
        <text>FMN + ATP + H(+) = FAD + diphosphate</text>
        <dbReference type="Rhea" id="RHEA:17237"/>
        <dbReference type="ChEBI" id="CHEBI:15378"/>
        <dbReference type="ChEBI" id="CHEBI:30616"/>
        <dbReference type="ChEBI" id="CHEBI:33019"/>
        <dbReference type="ChEBI" id="CHEBI:57692"/>
        <dbReference type="ChEBI" id="CHEBI:58210"/>
        <dbReference type="EC" id="2.7.7.2"/>
    </reaction>
</comment>
<keyword evidence="3" id="KW-0285">Flavoprotein</keyword>
<keyword evidence="5" id="KW-0808">Transferase</keyword>
<evidence type="ECO:0000256" key="8">
    <source>
        <dbReference type="ARBA" id="ARBA00022827"/>
    </source>
</evidence>
<organism evidence="14 15">
    <name type="scientific">Megaselia scalaris</name>
    <name type="common">Humpbacked fly</name>
    <name type="synonym">Phora scalaris</name>
    <dbReference type="NCBI Taxonomy" id="36166"/>
    <lineage>
        <taxon>Eukaryota</taxon>
        <taxon>Metazoa</taxon>
        <taxon>Ecdysozoa</taxon>
        <taxon>Arthropoda</taxon>
        <taxon>Hexapoda</taxon>
        <taxon>Insecta</taxon>
        <taxon>Pterygota</taxon>
        <taxon>Neoptera</taxon>
        <taxon>Endopterygota</taxon>
        <taxon>Diptera</taxon>
        <taxon>Brachycera</taxon>
        <taxon>Muscomorpha</taxon>
        <taxon>Platypezoidea</taxon>
        <taxon>Phoridae</taxon>
        <taxon>Megaseliini</taxon>
        <taxon>Megaselia</taxon>
    </lineage>
</organism>
<evidence type="ECO:0000256" key="11">
    <source>
        <dbReference type="ARBA" id="ARBA00031871"/>
    </source>
</evidence>
<keyword evidence="9" id="KW-0067">ATP-binding</keyword>
<evidence type="ECO:0000313" key="15">
    <source>
        <dbReference type="Proteomes" id="UP000015102"/>
    </source>
</evidence>
<dbReference type="PANTHER" id="PTHR23293">
    <property type="entry name" value="FAD SYNTHETASE-RELATED FMN ADENYLYLTRANSFERASE"/>
    <property type="match status" value="1"/>
</dbReference>
<accession>T1GTI8</accession>
<dbReference type="HOGENOM" id="CLU_056971_2_1_1"/>
<evidence type="ECO:0000256" key="12">
    <source>
        <dbReference type="ARBA" id="ARBA00049494"/>
    </source>
</evidence>
<proteinExistence type="predicted"/>
<keyword evidence="8" id="KW-0274">FAD</keyword>
<protein>
    <recommendedName>
        <fullName evidence="2">FAD synthase</fullName>
        <ecNumber evidence="2">2.7.7.2</ecNumber>
    </recommendedName>
    <alternativeName>
        <fullName evidence="10">FAD pyrophosphorylase</fullName>
    </alternativeName>
    <alternativeName>
        <fullName evidence="11">FMN adenylyltransferase</fullName>
    </alternativeName>
</protein>
<evidence type="ECO:0000256" key="4">
    <source>
        <dbReference type="ARBA" id="ARBA00022643"/>
    </source>
</evidence>
<keyword evidence="6" id="KW-0548">Nucleotidyltransferase</keyword>
<keyword evidence="7" id="KW-0547">Nucleotide-binding</keyword>
<evidence type="ECO:0000256" key="9">
    <source>
        <dbReference type="ARBA" id="ARBA00022840"/>
    </source>
</evidence>
<evidence type="ECO:0000259" key="13">
    <source>
        <dbReference type="Pfam" id="PF01507"/>
    </source>
</evidence>
<dbReference type="AlphaFoldDB" id="T1GTI8"/>
<evidence type="ECO:0000256" key="3">
    <source>
        <dbReference type="ARBA" id="ARBA00022630"/>
    </source>
</evidence>
<evidence type="ECO:0000313" key="14">
    <source>
        <dbReference type="EnsemblMetazoa" id="MESCA007021-PA"/>
    </source>
</evidence>
<evidence type="ECO:0000256" key="5">
    <source>
        <dbReference type="ARBA" id="ARBA00022679"/>
    </source>
</evidence>
<dbReference type="Gene3D" id="3.40.50.620">
    <property type="entry name" value="HUPs"/>
    <property type="match status" value="1"/>
</dbReference>
<dbReference type="InterPro" id="IPR014729">
    <property type="entry name" value="Rossmann-like_a/b/a_fold"/>
</dbReference>
<evidence type="ECO:0000256" key="2">
    <source>
        <dbReference type="ARBA" id="ARBA00012393"/>
    </source>
</evidence>